<proteinExistence type="inferred from homology"/>
<evidence type="ECO:0000256" key="4">
    <source>
        <dbReference type="ARBA" id="ARBA00022741"/>
    </source>
</evidence>
<protein>
    <recommendedName>
        <fullName evidence="6">Probable molybdenum cofactor guanylyltransferase</fullName>
        <shortName evidence="6">MoCo guanylyltransferase</shortName>
        <ecNumber evidence="6">2.7.7.77</ecNumber>
    </recommendedName>
    <alternativeName>
        <fullName evidence="6">GTP:molybdopterin guanylyltransferase</fullName>
    </alternativeName>
    <alternativeName>
        <fullName evidence="6">Mo-MPT guanylyltransferase</fullName>
    </alternativeName>
    <alternativeName>
        <fullName evidence="6">Molybdopterin guanylyltransferase</fullName>
    </alternativeName>
    <alternativeName>
        <fullName evidence="6">Molybdopterin-guanine dinucleotide synthase</fullName>
        <shortName evidence="6">MGD synthase</shortName>
    </alternativeName>
</protein>
<evidence type="ECO:0000256" key="6">
    <source>
        <dbReference type="HAMAP-Rule" id="MF_00316"/>
    </source>
</evidence>
<name>A0ABS6UIS3_9PSEU</name>
<evidence type="ECO:0000256" key="5">
    <source>
        <dbReference type="ARBA" id="ARBA00022842"/>
    </source>
</evidence>
<accession>A0ABS6UIS3</accession>
<gene>
    <name evidence="6" type="primary">mobA</name>
    <name evidence="8" type="ORF">I4I82_31410</name>
</gene>
<evidence type="ECO:0000313" key="8">
    <source>
        <dbReference type="EMBL" id="MBW0132154.1"/>
    </source>
</evidence>
<reference evidence="8 9" key="1">
    <citation type="submission" date="2020-11" db="EMBL/GenBank/DDBJ databases">
        <title>Pseudonocardia abyssalis sp. nov. and Pseudonocardia oceani sp. nov., description and phylogenomic analysis of two novel actinomycetes isolated from the deep Southern Ocean.</title>
        <authorList>
            <person name="Parra J."/>
        </authorList>
    </citation>
    <scope>NUCLEOTIDE SEQUENCE [LARGE SCALE GENOMIC DNA]</scope>
    <source>
        <strain evidence="9">KRD185</strain>
    </source>
</reference>
<comment type="caution">
    <text evidence="8">The sequence shown here is derived from an EMBL/GenBank/DDBJ whole genome shotgun (WGS) entry which is preliminary data.</text>
</comment>
<comment type="function">
    <text evidence="6">Transfers a GMP moiety from GTP to Mo-molybdopterin (Mo-MPT) cofactor (Moco or molybdenum cofactor) to form Mo-molybdopterin guanine dinucleotide (Mo-MGD) cofactor.</text>
</comment>
<evidence type="ECO:0000256" key="3">
    <source>
        <dbReference type="ARBA" id="ARBA00022723"/>
    </source>
</evidence>
<dbReference type="PANTHER" id="PTHR19136:SF81">
    <property type="entry name" value="MOLYBDENUM COFACTOR GUANYLYLTRANSFERASE"/>
    <property type="match status" value="1"/>
</dbReference>
<comment type="subcellular location">
    <subcellularLocation>
        <location evidence="6">Cytoplasm</location>
    </subcellularLocation>
</comment>
<dbReference type="InterPro" id="IPR013482">
    <property type="entry name" value="Molybde_CF_guanTrfase"/>
</dbReference>
<organism evidence="8 9">
    <name type="scientific">Pseudonocardia oceani</name>
    <dbReference type="NCBI Taxonomy" id="2792013"/>
    <lineage>
        <taxon>Bacteria</taxon>
        <taxon>Bacillati</taxon>
        <taxon>Actinomycetota</taxon>
        <taxon>Actinomycetes</taxon>
        <taxon>Pseudonocardiales</taxon>
        <taxon>Pseudonocardiaceae</taxon>
        <taxon>Pseudonocardia</taxon>
    </lineage>
</organism>
<feature type="binding site" evidence="6">
    <location>
        <position position="22"/>
    </location>
    <ligand>
        <name>GTP</name>
        <dbReference type="ChEBI" id="CHEBI:37565"/>
    </ligand>
</feature>
<feature type="binding site" evidence="6">
    <location>
        <position position="70"/>
    </location>
    <ligand>
        <name>GTP</name>
        <dbReference type="ChEBI" id="CHEBI:37565"/>
    </ligand>
</feature>
<dbReference type="InterPro" id="IPR025877">
    <property type="entry name" value="MobA-like_NTP_Trfase"/>
</dbReference>
<evidence type="ECO:0000256" key="2">
    <source>
        <dbReference type="ARBA" id="ARBA00022679"/>
    </source>
</evidence>
<dbReference type="EC" id="2.7.7.77" evidence="6"/>
<dbReference type="PANTHER" id="PTHR19136">
    <property type="entry name" value="MOLYBDENUM COFACTOR GUANYLYLTRANSFERASE"/>
    <property type="match status" value="1"/>
</dbReference>
<keyword evidence="6" id="KW-0501">Molybdenum cofactor biosynthesis</keyword>
<keyword evidence="5 6" id="KW-0460">Magnesium</keyword>
<comment type="domain">
    <text evidence="6">The N-terminal domain determines nucleotide recognition and specific binding, while the C-terminal domain determines the specific binding to the target protein.</text>
</comment>
<dbReference type="EMBL" id="JADQDF010000001">
    <property type="protein sequence ID" value="MBW0132154.1"/>
    <property type="molecule type" value="Genomic_DNA"/>
</dbReference>
<dbReference type="GO" id="GO:0016740">
    <property type="term" value="F:transferase activity"/>
    <property type="evidence" value="ECO:0007669"/>
    <property type="project" value="UniProtKB-KW"/>
</dbReference>
<feature type="binding site" evidence="6">
    <location>
        <position position="101"/>
    </location>
    <ligand>
        <name>Mg(2+)</name>
        <dbReference type="ChEBI" id="CHEBI:18420"/>
    </ligand>
</feature>
<keyword evidence="1 6" id="KW-0963">Cytoplasm</keyword>
<dbReference type="Proteomes" id="UP000694300">
    <property type="component" value="Unassembled WGS sequence"/>
</dbReference>
<keyword evidence="9" id="KW-1185">Reference proteome</keyword>
<comment type="catalytic activity">
    <reaction evidence="6">
        <text>Mo-molybdopterin + GTP + H(+) = Mo-molybdopterin guanine dinucleotide + diphosphate</text>
        <dbReference type="Rhea" id="RHEA:34243"/>
        <dbReference type="ChEBI" id="CHEBI:15378"/>
        <dbReference type="ChEBI" id="CHEBI:33019"/>
        <dbReference type="ChEBI" id="CHEBI:37565"/>
        <dbReference type="ChEBI" id="CHEBI:71302"/>
        <dbReference type="ChEBI" id="CHEBI:71310"/>
        <dbReference type="EC" id="2.7.7.77"/>
    </reaction>
</comment>
<dbReference type="HAMAP" id="MF_00316">
    <property type="entry name" value="MobA"/>
    <property type="match status" value="1"/>
</dbReference>
<keyword evidence="3 6" id="KW-0479">Metal-binding</keyword>
<evidence type="ECO:0000259" key="7">
    <source>
        <dbReference type="Pfam" id="PF12804"/>
    </source>
</evidence>
<dbReference type="RefSeq" id="WP_218596340.1">
    <property type="nucleotide sequence ID" value="NZ_JADQDF010000001.1"/>
</dbReference>
<keyword evidence="4 6" id="KW-0547">Nucleotide-binding</keyword>
<evidence type="ECO:0000313" key="9">
    <source>
        <dbReference type="Proteomes" id="UP000694300"/>
    </source>
</evidence>
<feature type="binding site" evidence="6">
    <location>
        <begin position="10"/>
        <end position="12"/>
    </location>
    <ligand>
        <name>GTP</name>
        <dbReference type="ChEBI" id="CHEBI:37565"/>
    </ligand>
</feature>
<comment type="similarity">
    <text evidence="6">Belongs to the MobA family.</text>
</comment>
<dbReference type="CDD" id="cd02503">
    <property type="entry name" value="MobA"/>
    <property type="match status" value="1"/>
</dbReference>
<feature type="domain" description="MobA-like NTP transferase" evidence="7">
    <location>
        <begin position="7"/>
        <end position="155"/>
    </location>
</feature>
<keyword evidence="2 6" id="KW-0808">Transferase</keyword>
<comment type="caution">
    <text evidence="6">Lacks conserved residue(s) required for the propagation of feature annotation.</text>
</comment>
<keyword evidence="6" id="KW-0342">GTP-binding</keyword>
<sequence length="282" mass="28873">MGDVTAGVVLSGGRSSRMGTPKAALEWHGSTLLHRTAALLARTVDGPVLVVASPGQELPALPAGVEVVEDPVEGVGPMQGIATGLTALRDRAGTAFVCSTDMPFLHPAFVGAVLRAAEPGVDVALPFARGFRQPLAAAYRTGLADLITSLIAQGRSRPGMLYEHCTVARLDDADLLADPAVARLDPDLDSVLNVNEPDDYTAARARPPADVVVQCFGALAGGGRRGQRTVAAATLGAAAQALGLELDRHVVAALNGDRITREPLLPLVAGDSVAFLSADAGG</sequence>
<dbReference type="Pfam" id="PF12804">
    <property type="entry name" value="NTP_transf_3"/>
    <property type="match status" value="1"/>
</dbReference>
<evidence type="ECO:0000256" key="1">
    <source>
        <dbReference type="ARBA" id="ARBA00022490"/>
    </source>
</evidence>
<comment type="cofactor">
    <cofactor evidence="6">
        <name>Mg(2+)</name>
        <dbReference type="ChEBI" id="CHEBI:18420"/>
    </cofactor>
</comment>
<feature type="binding site" evidence="6">
    <location>
        <position position="101"/>
    </location>
    <ligand>
        <name>GTP</name>
        <dbReference type="ChEBI" id="CHEBI:37565"/>
    </ligand>
</feature>